<dbReference type="Gene3D" id="3.30.1140.32">
    <property type="entry name" value="Ribosomal protein S3, C-terminal domain"/>
    <property type="match status" value="1"/>
</dbReference>
<proteinExistence type="inferred from homology"/>
<dbReference type="Gene3D" id="3.30.300.20">
    <property type="match status" value="1"/>
</dbReference>
<dbReference type="Pfam" id="PF07650">
    <property type="entry name" value="KH_2"/>
    <property type="match status" value="1"/>
</dbReference>
<dbReference type="EMBL" id="VOXD01000003">
    <property type="protein sequence ID" value="TXF91110.1"/>
    <property type="molecule type" value="Genomic_DNA"/>
</dbReference>
<dbReference type="CDD" id="cd02412">
    <property type="entry name" value="KH-II_30S_S3"/>
    <property type="match status" value="1"/>
</dbReference>
<feature type="compositionally biased region" description="Basic and acidic residues" evidence="10">
    <location>
        <begin position="222"/>
        <end position="246"/>
    </location>
</feature>
<keyword evidence="4 8" id="KW-0689">Ribosomal protein</keyword>
<accession>A0A5C7FM28</accession>
<feature type="domain" description="KH type-2" evidence="11">
    <location>
        <begin position="38"/>
        <end position="106"/>
    </location>
</feature>
<dbReference type="FunFam" id="3.30.300.20:FF:000001">
    <property type="entry name" value="30S ribosomal protein S3"/>
    <property type="match status" value="1"/>
</dbReference>
<dbReference type="GO" id="GO:0006412">
    <property type="term" value="P:translation"/>
    <property type="evidence" value="ECO:0007669"/>
    <property type="project" value="UniProtKB-UniRule"/>
</dbReference>
<evidence type="ECO:0000256" key="1">
    <source>
        <dbReference type="ARBA" id="ARBA00010761"/>
    </source>
</evidence>
<feature type="region of interest" description="Disordered" evidence="10">
    <location>
        <begin position="212"/>
        <end position="246"/>
    </location>
</feature>
<dbReference type="InterPro" id="IPR057258">
    <property type="entry name" value="Ribosomal_uS3"/>
</dbReference>
<dbReference type="RefSeq" id="WP_147929129.1">
    <property type="nucleotide sequence ID" value="NZ_VOXD01000003.1"/>
</dbReference>
<dbReference type="GO" id="GO:0003729">
    <property type="term" value="F:mRNA binding"/>
    <property type="evidence" value="ECO:0007669"/>
    <property type="project" value="UniProtKB-UniRule"/>
</dbReference>
<keyword evidence="5 8" id="KW-0687">Ribonucleoprotein</keyword>
<evidence type="ECO:0000313" key="13">
    <source>
        <dbReference type="Proteomes" id="UP000321907"/>
    </source>
</evidence>
<evidence type="ECO:0000313" key="12">
    <source>
        <dbReference type="EMBL" id="TXF91110.1"/>
    </source>
</evidence>
<dbReference type="InterPro" id="IPR005704">
    <property type="entry name" value="Ribosomal_uS3_bac-typ"/>
</dbReference>
<dbReference type="HAMAP" id="MF_01309_B">
    <property type="entry name" value="Ribosomal_uS3_B"/>
    <property type="match status" value="1"/>
</dbReference>
<comment type="similarity">
    <text evidence="1 8 9">Belongs to the universal ribosomal protein uS3 family.</text>
</comment>
<dbReference type="InterPro" id="IPR001351">
    <property type="entry name" value="Ribosomal_uS3_C"/>
</dbReference>
<dbReference type="SUPFAM" id="SSF54814">
    <property type="entry name" value="Prokaryotic type KH domain (KH-domain type II)"/>
    <property type="match status" value="1"/>
</dbReference>
<keyword evidence="2 8" id="KW-0699">rRNA-binding</keyword>
<evidence type="ECO:0000256" key="4">
    <source>
        <dbReference type="ARBA" id="ARBA00022980"/>
    </source>
</evidence>
<dbReference type="GO" id="GO:0003735">
    <property type="term" value="F:structural constituent of ribosome"/>
    <property type="evidence" value="ECO:0007669"/>
    <property type="project" value="InterPro"/>
</dbReference>
<dbReference type="InterPro" id="IPR009019">
    <property type="entry name" value="KH_sf_prok-type"/>
</dbReference>
<dbReference type="InterPro" id="IPR004087">
    <property type="entry name" value="KH_dom"/>
</dbReference>
<dbReference type="InterPro" id="IPR004044">
    <property type="entry name" value="KH_dom_type_2"/>
</dbReference>
<dbReference type="NCBIfam" id="TIGR01009">
    <property type="entry name" value="rpsC_bact"/>
    <property type="match status" value="1"/>
</dbReference>
<dbReference type="GO" id="GO:0022627">
    <property type="term" value="C:cytosolic small ribosomal subunit"/>
    <property type="evidence" value="ECO:0007669"/>
    <property type="project" value="TreeGrafter"/>
</dbReference>
<evidence type="ECO:0000256" key="6">
    <source>
        <dbReference type="ARBA" id="ARBA00024998"/>
    </source>
</evidence>
<name>A0A5C7FM28_9BACT</name>
<dbReference type="OrthoDB" id="9806396at2"/>
<dbReference type="InterPro" id="IPR015946">
    <property type="entry name" value="KH_dom-like_a/b"/>
</dbReference>
<comment type="subunit">
    <text evidence="8">Part of the 30S ribosomal subunit. Forms a tight complex with proteins S10 and S14.</text>
</comment>
<dbReference type="AlphaFoldDB" id="A0A5C7FM28"/>
<sequence length="246" mass="27698">MGQKTNPIGNRLGYIRGWDSNWYADKEYAANVIEDAKLRAYLDKRIEKGGIARVIIERTLKRVTLTIHTSRPGIIIGKGGNEINQLREELRRLTKKDIQINIIEIRKPELDANIVAESVAKQIEARINYRRAIKMAIAATMRASAEGIKVRISGRLNGSDMSRTEEFKEGRTPLHTFRADIDYAHKEAHTVYGRIGIKVWLCKGEVLGKRDLNPNAGLSTKGGDRDRGGRGGRRGGRDNDRRGGRR</sequence>
<dbReference type="Pfam" id="PF00189">
    <property type="entry name" value="Ribosomal_S3_C"/>
    <property type="match status" value="1"/>
</dbReference>
<organism evidence="12 13">
    <name type="scientific">Neolewinella aurantiaca</name>
    <dbReference type="NCBI Taxonomy" id="2602767"/>
    <lineage>
        <taxon>Bacteria</taxon>
        <taxon>Pseudomonadati</taxon>
        <taxon>Bacteroidota</taxon>
        <taxon>Saprospiria</taxon>
        <taxon>Saprospirales</taxon>
        <taxon>Lewinellaceae</taxon>
        <taxon>Neolewinella</taxon>
    </lineage>
</organism>
<dbReference type="PROSITE" id="PS00548">
    <property type="entry name" value="RIBOSOMAL_S3"/>
    <property type="match status" value="1"/>
</dbReference>
<evidence type="ECO:0000256" key="7">
    <source>
        <dbReference type="ARBA" id="ARBA00035257"/>
    </source>
</evidence>
<dbReference type="SMART" id="SM00322">
    <property type="entry name" value="KH"/>
    <property type="match status" value="1"/>
</dbReference>
<evidence type="ECO:0000256" key="3">
    <source>
        <dbReference type="ARBA" id="ARBA00022884"/>
    </source>
</evidence>
<evidence type="ECO:0000256" key="2">
    <source>
        <dbReference type="ARBA" id="ARBA00022730"/>
    </source>
</evidence>
<keyword evidence="13" id="KW-1185">Reference proteome</keyword>
<comment type="caution">
    <text evidence="12">The sequence shown here is derived from an EMBL/GenBank/DDBJ whole genome shotgun (WGS) entry which is preliminary data.</text>
</comment>
<evidence type="ECO:0000256" key="8">
    <source>
        <dbReference type="HAMAP-Rule" id="MF_01309"/>
    </source>
</evidence>
<keyword evidence="3 8" id="KW-0694">RNA-binding</keyword>
<dbReference type="InterPro" id="IPR018280">
    <property type="entry name" value="Ribosomal_uS3_CS"/>
</dbReference>
<dbReference type="Proteomes" id="UP000321907">
    <property type="component" value="Unassembled WGS sequence"/>
</dbReference>
<dbReference type="InterPro" id="IPR036419">
    <property type="entry name" value="Ribosomal_S3_C_sf"/>
</dbReference>
<dbReference type="PROSITE" id="PS50823">
    <property type="entry name" value="KH_TYPE_2"/>
    <property type="match status" value="1"/>
</dbReference>
<dbReference type="GO" id="GO:0019843">
    <property type="term" value="F:rRNA binding"/>
    <property type="evidence" value="ECO:0007669"/>
    <property type="project" value="UniProtKB-UniRule"/>
</dbReference>
<evidence type="ECO:0000256" key="9">
    <source>
        <dbReference type="RuleBase" id="RU003624"/>
    </source>
</evidence>
<comment type="function">
    <text evidence="6 8">Binds the lower part of the 30S subunit head. Binds mRNA in the 70S ribosome, positioning it for translation.</text>
</comment>
<reference evidence="12 13" key="1">
    <citation type="submission" date="2019-08" db="EMBL/GenBank/DDBJ databases">
        <title>Lewinella sp. strain SSH13 Genome sequencing and assembly.</title>
        <authorList>
            <person name="Kim I."/>
        </authorList>
    </citation>
    <scope>NUCLEOTIDE SEQUENCE [LARGE SCALE GENOMIC DNA]</scope>
    <source>
        <strain evidence="12 13">SSH13</strain>
    </source>
</reference>
<gene>
    <name evidence="8 12" type="primary">rpsC</name>
    <name evidence="12" type="ORF">FUA23_02455</name>
</gene>
<dbReference type="PANTHER" id="PTHR11760:SF19">
    <property type="entry name" value="SMALL RIBOSOMAL SUBUNIT PROTEIN US3C"/>
    <property type="match status" value="1"/>
</dbReference>
<evidence type="ECO:0000256" key="10">
    <source>
        <dbReference type="SAM" id="MobiDB-lite"/>
    </source>
</evidence>
<protein>
    <recommendedName>
        <fullName evidence="7 8">Small ribosomal subunit protein uS3</fullName>
    </recommendedName>
</protein>
<dbReference type="SUPFAM" id="SSF54821">
    <property type="entry name" value="Ribosomal protein S3 C-terminal domain"/>
    <property type="match status" value="1"/>
</dbReference>
<evidence type="ECO:0000259" key="11">
    <source>
        <dbReference type="PROSITE" id="PS50823"/>
    </source>
</evidence>
<evidence type="ECO:0000256" key="5">
    <source>
        <dbReference type="ARBA" id="ARBA00023274"/>
    </source>
</evidence>
<dbReference type="PANTHER" id="PTHR11760">
    <property type="entry name" value="30S/40S RIBOSOMAL PROTEIN S3"/>
    <property type="match status" value="1"/>
</dbReference>
<dbReference type="PROSITE" id="PS50084">
    <property type="entry name" value="KH_TYPE_1"/>
    <property type="match status" value="1"/>
</dbReference>